<dbReference type="AlphaFoldDB" id="A0AAQ3UTE0"/>
<gene>
    <name evidence="1" type="ORF">U9M48_042703</name>
</gene>
<name>A0AAQ3UTE0_PASNO</name>
<dbReference type="EMBL" id="CP144754">
    <property type="protein sequence ID" value="WVZ97148.1"/>
    <property type="molecule type" value="Genomic_DNA"/>
</dbReference>
<accession>A0AAQ3UTE0</accession>
<evidence type="ECO:0000313" key="1">
    <source>
        <dbReference type="EMBL" id="WVZ97148.1"/>
    </source>
</evidence>
<dbReference type="Proteomes" id="UP001341281">
    <property type="component" value="Chromosome 10"/>
</dbReference>
<evidence type="ECO:0000313" key="2">
    <source>
        <dbReference type="Proteomes" id="UP001341281"/>
    </source>
</evidence>
<reference evidence="1 2" key="1">
    <citation type="submission" date="2024-02" db="EMBL/GenBank/DDBJ databases">
        <title>High-quality chromosome-scale genome assembly of Pensacola bahiagrass (Paspalum notatum Flugge var. saurae).</title>
        <authorList>
            <person name="Vega J.M."/>
            <person name="Podio M."/>
            <person name="Orjuela J."/>
            <person name="Siena L.A."/>
            <person name="Pessino S.C."/>
            <person name="Combes M.C."/>
            <person name="Mariac C."/>
            <person name="Albertini E."/>
            <person name="Pupilli F."/>
            <person name="Ortiz J.P.A."/>
            <person name="Leblanc O."/>
        </authorList>
    </citation>
    <scope>NUCLEOTIDE SEQUENCE [LARGE SCALE GENOMIC DNA]</scope>
    <source>
        <strain evidence="1">R1</strain>
        <tissue evidence="1">Leaf</tissue>
    </source>
</reference>
<keyword evidence="2" id="KW-1185">Reference proteome</keyword>
<organism evidence="1 2">
    <name type="scientific">Paspalum notatum var. saurae</name>
    <dbReference type="NCBI Taxonomy" id="547442"/>
    <lineage>
        <taxon>Eukaryota</taxon>
        <taxon>Viridiplantae</taxon>
        <taxon>Streptophyta</taxon>
        <taxon>Embryophyta</taxon>
        <taxon>Tracheophyta</taxon>
        <taxon>Spermatophyta</taxon>
        <taxon>Magnoliopsida</taxon>
        <taxon>Liliopsida</taxon>
        <taxon>Poales</taxon>
        <taxon>Poaceae</taxon>
        <taxon>PACMAD clade</taxon>
        <taxon>Panicoideae</taxon>
        <taxon>Andropogonodae</taxon>
        <taxon>Paspaleae</taxon>
        <taxon>Paspalinae</taxon>
        <taxon>Paspalum</taxon>
    </lineage>
</organism>
<proteinExistence type="predicted"/>
<protein>
    <submittedName>
        <fullName evidence="1">Uncharacterized protein</fullName>
    </submittedName>
</protein>
<sequence length="194" mass="22100">MWGLTTLQTLSSRDCRGALSPPARHRRALPHPLLPYYMRDWRELIGKSGEATRYETFLTPSMQKQWLRKPQLYRISSLLVMTLTTLHGAVVCLMQGNSSANTPLMFCFSDRTLNSSHSGRSCSIEGSQLLVDLRRASDLKVEKVEKRIDLSADMLLEEASGIVMSEIEELNTLLTPDDNKSLRQHRHRRGTPYL</sequence>